<dbReference type="InterPro" id="IPR005301">
    <property type="entry name" value="MOB_kinase_act_fam"/>
</dbReference>
<dbReference type="SUPFAM" id="SSF101152">
    <property type="entry name" value="Mob1/phocein"/>
    <property type="match status" value="1"/>
</dbReference>
<dbReference type="InterPro" id="IPR036703">
    <property type="entry name" value="MOB_kinase_act_sf"/>
</dbReference>
<reference evidence="1" key="1">
    <citation type="journal article" date="2020" name="J. Eukaryot. Microbiol.">
        <title>De novo Sequencing, Assembly and Annotation of the Transcriptome for the Free-Living Testate Amoeba Arcella intermedia.</title>
        <authorList>
            <person name="Ribeiro G.M."/>
            <person name="Porfirio-Sousa A.L."/>
            <person name="Maurer-Alcala X.X."/>
            <person name="Katz L.A."/>
            <person name="Lahr D.J.G."/>
        </authorList>
    </citation>
    <scope>NUCLEOTIDE SEQUENCE</scope>
</reference>
<evidence type="ECO:0000313" key="1">
    <source>
        <dbReference type="EMBL" id="NDV36768.1"/>
    </source>
</evidence>
<sequence length="192" mass="22702">METLYKQAKASLGISTNLRTAVKLPPGEDENEWLAVHTIDFFNQTNLLFGSIEEFVDEETYPEMTAGPQYVYLWADDKTKKPLSVPARKYVDLLFTWIQSKFDDEEIFPTSVDKPFPKDFRQIICKIYTRLFRVFAHIYVHHFRRIQELDEEAHLNAVFKHFLFFIDEFDLVDKRELAPLAELVEKFLGKKE</sequence>
<protein>
    <submittedName>
        <fullName evidence="1">Uncharacterized protein</fullName>
    </submittedName>
</protein>
<dbReference type="PANTHER" id="PTHR22599">
    <property type="entry name" value="MPS ONE BINDER KINASE ACTIVATOR-LIKE MOB"/>
    <property type="match status" value="1"/>
</dbReference>
<proteinExistence type="predicted"/>
<dbReference type="Gene3D" id="1.20.140.30">
    <property type="entry name" value="MOB kinase activator"/>
    <property type="match status" value="1"/>
</dbReference>
<organism evidence="1">
    <name type="scientific">Arcella intermedia</name>
    <dbReference type="NCBI Taxonomy" id="1963864"/>
    <lineage>
        <taxon>Eukaryota</taxon>
        <taxon>Amoebozoa</taxon>
        <taxon>Tubulinea</taxon>
        <taxon>Elardia</taxon>
        <taxon>Arcellinida</taxon>
        <taxon>Sphaerothecina</taxon>
        <taxon>Arcellidae</taxon>
        <taxon>Arcella</taxon>
    </lineage>
</organism>
<dbReference type="Pfam" id="PF03637">
    <property type="entry name" value="Mob1_phocein"/>
    <property type="match status" value="1"/>
</dbReference>
<accession>A0A6B2LJ97</accession>
<dbReference type="AlphaFoldDB" id="A0A6B2LJ97"/>
<dbReference type="SMART" id="SM01388">
    <property type="entry name" value="Mob1_phocein"/>
    <property type="match status" value="1"/>
</dbReference>
<dbReference type="EMBL" id="GIBP01007799">
    <property type="protein sequence ID" value="NDV36768.1"/>
    <property type="molecule type" value="Transcribed_RNA"/>
</dbReference>
<name>A0A6B2LJ97_9EUKA</name>